<dbReference type="AlphaFoldDB" id="A0A852ZI82"/>
<dbReference type="Gene3D" id="3.40.30.10">
    <property type="entry name" value="Glutaredoxin"/>
    <property type="match status" value="1"/>
</dbReference>
<evidence type="ECO:0000313" key="3">
    <source>
        <dbReference type="Proteomes" id="UP000579605"/>
    </source>
</evidence>
<dbReference type="PANTHER" id="PTHR41709">
    <property type="entry name" value="KAIB-LIKE PROTEIN 1"/>
    <property type="match status" value="1"/>
</dbReference>
<dbReference type="SMART" id="SM01248">
    <property type="entry name" value="KaiB"/>
    <property type="match status" value="1"/>
</dbReference>
<sequence length="102" mass="11500">MTVYTFRLYVADQRAERSETALWNLRQVCESRVAGRYAVEVIDLDSRPEMAEEARILMTPTVIRTDPPPRRRVIGVLSDHQRAASALGLPDADGRAEEDAET</sequence>
<reference evidence="2 3" key="1">
    <citation type="submission" date="2020-07" db="EMBL/GenBank/DDBJ databases">
        <title>Sequencing the genomes of 1000 actinobacteria strains.</title>
        <authorList>
            <person name="Klenk H.-P."/>
        </authorList>
    </citation>
    <scope>NUCLEOTIDE SEQUENCE [LARGE SCALE GENOMIC DNA]</scope>
    <source>
        <strain evidence="2 3">DSM 18448</strain>
    </source>
</reference>
<dbReference type="Pfam" id="PF07689">
    <property type="entry name" value="KaiB"/>
    <property type="match status" value="1"/>
</dbReference>
<accession>A0A852ZI82</accession>
<keyword evidence="3" id="KW-1185">Reference proteome</keyword>
<organism evidence="2 3">
    <name type="scientific">Actinopolymorpha rutila</name>
    <dbReference type="NCBI Taxonomy" id="446787"/>
    <lineage>
        <taxon>Bacteria</taxon>
        <taxon>Bacillati</taxon>
        <taxon>Actinomycetota</taxon>
        <taxon>Actinomycetes</taxon>
        <taxon>Propionibacteriales</taxon>
        <taxon>Actinopolymorphaceae</taxon>
        <taxon>Actinopolymorpha</taxon>
    </lineage>
</organism>
<feature type="domain" description="KaiB" evidence="1">
    <location>
        <begin position="7"/>
        <end position="89"/>
    </location>
</feature>
<dbReference type="SUPFAM" id="SSF52833">
    <property type="entry name" value="Thioredoxin-like"/>
    <property type="match status" value="1"/>
</dbReference>
<dbReference type="InterPro" id="IPR039022">
    <property type="entry name" value="KaiB-like"/>
</dbReference>
<dbReference type="EMBL" id="JACBZH010000001">
    <property type="protein sequence ID" value="NYH91352.1"/>
    <property type="molecule type" value="Genomic_DNA"/>
</dbReference>
<protein>
    <submittedName>
        <fullName evidence="2">Circadian clock protein KaiB</fullName>
    </submittedName>
</protein>
<dbReference type="CDD" id="cd02978">
    <property type="entry name" value="KaiB_like"/>
    <property type="match status" value="1"/>
</dbReference>
<dbReference type="PANTHER" id="PTHR41709:SF2">
    <property type="entry name" value="CIRCADIAN CLOCK PROTEIN KAIB2"/>
    <property type="match status" value="1"/>
</dbReference>
<dbReference type="InterPro" id="IPR011649">
    <property type="entry name" value="KaiB_domain"/>
</dbReference>
<gene>
    <name evidence="2" type="ORF">F4554_003990</name>
</gene>
<evidence type="ECO:0000259" key="1">
    <source>
        <dbReference type="SMART" id="SM01248"/>
    </source>
</evidence>
<dbReference type="InterPro" id="IPR036249">
    <property type="entry name" value="Thioredoxin-like_sf"/>
</dbReference>
<evidence type="ECO:0000313" key="2">
    <source>
        <dbReference type="EMBL" id="NYH91352.1"/>
    </source>
</evidence>
<comment type="caution">
    <text evidence="2">The sequence shown here is derived from an EMBL/GenBank/DDBJ whole genome shotgun (WGS) entry which is preliminary data.</text>
</comment>
<dbReference type="GO" id="GO:0048511">
    <property type="term" value="P:rhythmic process"/>
    <property type="evidence" value="ECO:0007669"/>
    <property type="project" value="InterPro"/>
</dbReference>
<dbReference type="Proteomes" id="UP000579605">
    <property type="component" value="Unassembled WGS sequence"/>
</dbReference>
<dbReference type="RefSeq" id="WP_179788943.1">
    <property type="nucleotide sequence ID" value="NZ_BAAARR010000023.1"/>
</dbReference>
<name>A0A852ZI82_9ACTN</name>
<proteinExistence type="predicted"/>